<feature type="transmembrane region" description="Helical" evidence="1">
    <location>
        <begin position="177"/>
        <end position="196"/>
    </location>
</feature>
<dbReference type="AlphaFoldDB" id="A0A1H4B377"/>
<gene>
    <name evidence="3" type="ORF">SAMN05444145_103222</name>
</gene>
<keyword evidence="3" id="KW-0808">Transferase</keyword>
<protein>
    <submittedName>
        <fullName evidence="3">Predicted acyltransferase</fullName>
    </submittedName>
</protein>
<feature type="domain" description="DUF5009" evidence="2">
    <location>
        <begin position="8"/>
        <end position="210"/>
    </location>
</feature>
<feature type="transmembrane region" description="Helical" evidence="1">
    <location>
        <begin position="362"/>
        <end position="383"/>
    </location>
</feature>
<evidence type="ECO:0000313" key="4">
    <source>
        <dbReference type="Proteomes" id="UP000183253"/>
    </source>
</evidence>
<feature type="transmembrane region" description="Helical" evidence="1">
    <location>
        <begin position="261"/>
        <end position="282"/>
    </location>
</feature>
<keyword evidence="1" id="KW-0812">Transmembrane</keyword>
<feature type="transmembrane region" description="Helical" evidence="1">
    <location>
        <begin position="12"/>
        <end position="31"/>
    </location>
</feature>
<dbReference type="Proteomes" id="UP000183253">
    <property type="component" value="Unassembled WGS sequence"/>
</dbReference>
<proteinExistence type="predicted"/>
<feature type="transmembrane region" description="Helical" evidence="1">
    <location>
        <begin position="53"/>
        <end position="71"/>
    </location>
</feature>
<dbReference type="EMBL" id="FNRI01000003">
    <property type="protein sequence ID" value="SEA42655.1"/>
    <property type="molecule type" value="Genomic_DNA"/>
</dbReference>
<organism evidence="3 4">
    <name type="scientific">Alistipes timonensis JC136</name>
    <dbReference type="NCBI Taxonomy" id="1033731"/>
    <lineage>
        <taxon>Bacteria</taxon>
        <taxon>Pseudomonadati</taxon>
        <taxon>Bacteroidota</taxon>
        <taxon>Bacteroidia</taxon>
        <taxon>Bacteroidales</taxon>
        <taxon>Rikenellaceae</taxon>
        <taxon>Alistipes</taxon>
    </lineage>
</organism>
<evidence type="ECO:0000259" key="2">
    <source>
        <dbReference type="Pfam" id="PF16401"/>
    </source>
</evidence>
<sequence>MTEQRNRIASIDVFRGLTMFFMLWVNSFWSLSDVPHWLQHAARGEDMLGFSDTIFPAFLFIMGASVPLAVGSRRAKGDSTVKIVWHVFTRTFALVVMGLLTVNFGDAFSAAGTGLSRGNYAMLMVLGFFLVWNVYPRTESVWKKRGILLLQFSGAALLIWLAVIFRGSDGSGFAIRWWGILGRIGWTYLFCTLVFLAVGKRLAAHVVVTVLLVAGALLQASGLVPGNILPNQLTIFAFGSTGVLLSLLVERYADVRAPGRFYRIALSVGVGMLAAGLVAHRFWIVSKLAATPTWYFYCCAIFFPLFALLYYLTDVRGHARWFAWVKPAGTAALSCYVVAYAWNPLKNLIFSDPLLRPEFSVGIPGLVNSFLYALLLIWTVWLLGRGGVRLKV</sequence>
<feature type="transmembrane region" description="Helical" evidence="1">
    <location>
        <begin position="147"/>
        <end position="165"/>
    </location>
</feature>
<reference evidence="3 4" key="1">
    <citation type="submission" date="2016-10" db="EMBL/GenBank/DDBJ databases">
        <authorList>
            <person name="de Groot N.N."/>
        </authorList>
    </citation>
    <scope>NUCLEOTIDE SEQUENCE [LARGE SCALE GENOMIC DNA]</scope>
    <source>
        <strain evidence="3 4">DSM 25383</strain>
    </source>
</reference>
<feature type="transmembrane region" description="Helical" evidence="1">
    <location>
        <begin position="117"/>
        <end position="135"/>
    </location>
</feature>
<dbReference type="STRING" id="1033731.SAMN05444145_103222"/>
<dbReference type="Pfam" id="PF16401">
    <property type="entry name" value="DUF5009"/>
    <property type="match status" value="1"/>
</dbReference>
<feature type="transmembrane region" description="Helical" evidence="1">
    <location>
        <begin position="228"/>
        <end position="249"/>
    </location>
</feature>
<evidence type="ECO:0000313" key="3">
    <source>
        <dbReference type="EMBL" id="SEA42655.1"/>
    </source>
</evidence>
<feature type="transmembrane region" description="Helical" evidence="1">
    <location>
        <begin position="203"/>
        <end position="222"/>
    </location>
</feature>
<name>A0A1H4B377_9BACT</name>
<dbReference type="RefSeq" id="WP_010261709.1">
    <property type="nucleotide sequence ID" value="NZ_CAEG01000010.1"/>
</dbReference>
<keyword evidence="4" id="KW-1185">Reference proteome</keyword>
<keyword evidence="3" id="KW-0012">Acyltransferase</keyword>
<feature type="transmembrane region" description="Helical" evidence="1">
    <location>
        <begin position="324"/>
        <end position="342"/>
    </location>
</feature>
<dbReference type="PANTHER" id="PTHR31061:SF24">
    <property type="entry name" value="LD22376P"/>
    <property type="match status" value="1"/>
</dbReference>
<dbReference type="OrthoDB" id="9788724at2"/>
<accession>A0A1H4B377</accession>
<evidence type="ECO:0000256" key="1">
    <source>
        <dbReference type="SAM" id="Phobius"/>
    </source>
</evidence>
<dbReference type="GO" id="GO:0016746">
    <property type="term" value="F:acyltransferase activity"/>
    <property type="evidence" value="ECO:0007669"/>
    <property type="project" value="UniProtKB-KW"/>
</dbReference>
<dbReference type="PANTHER" id="PTHR31061">
    <property type="entry name" value="LD22376P"/>
    <property type="match status" value="1"/>
</dbReference>
<keyword evidence="1" id="KW-1133">Transmembrane helix</keyword>
<feature type="transmembrane region" description="Helical" evidence="1">
    <location>
        <begin position="83"/>
        <end position="105"/>
    </location>
</feature>
<feature type="transmembrane region" description="Helical" evidence="1">
    <location>
        <begin position="294"/>
        <end position="312"/>
    </location>
</feature>
<keyword evidence="1" id="KW-0472">Membrane</keyword>
<dbReference type="InterPro" id="IPR032176">
    <property type="entry name" value="DUF5009"/>
</dbReference>